<dbReference type="Gene3D" id="1.20.1390.10">
    <property type="entry name" value="PWI domain"/>
    <property type="match status" value="1"/>
</dbReference>
<sequence>MTNPLTSQLNSPSLNTPESTLPIYLTLLSLEDCLKLEWFLSNPLQVCNVLKDVKVKLTVDVASLNESQSQFTKPPTTIFEEVTSTLETYTPPAAPAATKITIQIEQPKELETKNTWDEVENDDTDVLTSPEVLEKVLAYRYKLREVWEDGKRRRKACVNERIGQEMGQYARSLQAISDIESSKKRSRDAEDDDEAPKKLKVSEANRDVGERKVIIDVPAQQSEIKKVNRVPRLRVPSKDELSKMKGTKESLSEIYPETYAVIKKSTALRNHVGGMVENYLGAKEKSVIDMIMTEFTKATMGEVWDGIWEEMEGVLEDDTGKFLEEIWKGVRFFCNGDEGN</sequence>
<name>A0A9W7EFV8_9STRA</name>
<evidence type="ECO:0000313" key="2">
    <source>
        <dbReference type="EMBL" id="GMH79609.1"/>
    </source>
</evidence>
<dbReference type="AlphaFoldDB" id="A0A9W7EFV8"/>
<dbReference type="EMBL" id="BRXY01000236">
    <property type="protein sequence ID" value="GMH79609.1"/>
    <property type="molecule type" value="Genomic_DNA"/>
</dbReference>
<proteinExistence type="predicted"/>
<reference evidence="3" key="1">
    <citation type="journal article" date="2023" name="Commun. Biol.">
        <title>Genome analysis of Parmales, the sister group of diatoms, reveals the evolutionary specialization of diatoms from phago-mixotrophs to photoautotrophs.</title>
        <authorList>
            <person name="Ban H."/>
            <person name="Sato S."/>
            <person name="Yoshikawa S."/>
            <person name="Yamada K."/>
            <person name="Nakamura Y."/>
            <person name="Ichinomiya M."/>
            <person name="Sato N."/>
            <person name="Blanc-Mathieu R."/>
            <person name="Endo H."/>
            <person name="Kuwata A."/>
            <person name="Ogata H."/>
        </authorList>
    </citation>
    <scope>NUCLEOTIDE SEQUENCE [LARGE SCALE GENOMIC DNA]</scope>
    <source>
        <strain evidence="3">NIES 3701</strain>
    </source>
</reference>
<evidence type="ECO:0000313" key="3">
    <source>
        <dbReference type="Proteomes" id="UP001165085"/>
    </source>
</evidence>
<accession>A0A9W7EFV8</accession>
<organism evidence="2 3">
    <name type="scientific">Triparma strigata</name>
    <dbReference type="NCBI Taxonomy" id="1606541"/>
    <lineage>
        <taxon>Eukaryota</taxon>
        <taxon>Sar</taxon>
        <taxon>Stramenopiles</taxon>
        <taxon>Ochrophyta</taxon>
        <taxon>Bolidophyceae</taxon>
        <taxon>Parmales</taxon>
        <taxon>Triparmaceae</taxon>
        <taxon>Triparma</taxon>
    </lineage>
</organism>
<feature type="region of interest" description="Disordered" evidence="1">
    <location>
        <begin position="173"/>
        <end position="203"/>
    </location>
</feature>
<dbReference type="Proteomes" id="UP001165085">
    <property type="component" value="Unassembled WGS sequence"/>
</dbReference>
<dbReference type="OrthoDB" id="10507225at2759"/>
<protein>
    <recommendedName>
        <fullName evidence="4">PWI domain-containing protein</fullName>
    </recommendedName>
</protein>
<evidence type="ECO:0000256" key="1">
    <source>
        <dbReference type="SAM" id="MobiDB-lite"/>
    </source>
</evidence>
<evidence type="ECO:0008006" key="4">
    <source>
        <dbReference type="Google" id="ProtNLM"/>
    </source>
</evidence>
<keyword evidence="3" id="KW-1185">Reference proteome</keyword>
<comment type="caution">
    <text evidence="2">The sequence shown here is derived from an EMBL/GenBank/DDBJ whole genome shotgun (WGS) entry which is preliminary data.</text>
</comment>
<gene>
    <name evidence="2" type="ORF">TrST_g7878</name>
</gene>